<proteinExistence type="predicted"/>
<sequence>MEPLLEVSGGTPEIDCSSGVGISNVGRYIEFLNNAIESGVGAETYTHIKTDYSDLQSGPQDSTILYLQWSHRFEHIWEDGTDPPLDICCSDHRFWPLSSSGGDKRHICSITLLVKRPYYKLSRSYRAYQLMERQSSGSMCSELLLSGKSCASNLWASSLILPTSMVIGLRCELLQLRLIRNLYTLTPSGQ</sequence>
<gene>
    <name evidence="1" type="ORF">RJ641_002499</name>
</gene>
<protein>
    <submittedName>
        <fullName evidence="1">Uncharacterized protein</fullName>
    </submittedName>
</protein>
<dbReference type="EMBL" id="JBAMMX010000010">
    <property type="protein sequence ID" value="KAK6932875.1"/>
    <property type="molecule type" value="Genomic_DNA"/>
</dbReference>
<keyword evidence="2" id="KW-1185">Reference proteome</keyword>
<evidence type="ECO:0000313" key="1">
    <source>
        <dbReference type="EMBL" id="KAK6932875.1"/>
    </source>
</evidence>
<organism evidence="1 2">
    <name type="scientific">Dillenia turbinata</name>
    <dbReference type="NCBI Taxonomy" id="194707"/>
    <lineage>
        <taxon>Eukaryota</taxon>
        <taxon>Viridiplantae</taxon>
        <taxon>Streptophyta</taxon>
        <taxon>Embryophyta</taxon>
        <taxon>Tracheophyta</taxon>
        <taxon>Spermatophyta</taxon>
        <taxon>Magnoliopsida</taxon>
        <taxon>eudicotyledons</taxon>
        <taxon>Gunneridae</taxon>
        <taxon>Pentapetalae</taxon>
        <taxon>Dilleniales</taxon>
        <taxon>Dilleniaceae</taxon>
        <taxon>Dillenia</taxon>
    </lineage>
</organism>
<dbReference type="Proteomes" id="UP001370490">
    <property type="component" value="Unassembled WGS sequence"/>
</dbReference>
<comment type="caution">
    <text evidence="1">The sequence shown here is derived from an EMBL/GenBank/DDBJ whole genome shotgun (WGS) entry which is preliminary data.</text>
</comment>
<accession>A0AAN8VEP6</accession>
<evidence type="ECO:0000313" key="2">
    <source>
        <dbReference type="Proteomes" id="UP001370490"/>
    </source>
</evidence>
<reference evidence="1 2" key="1">
    <citation type="submission" date="2023-12" db="EMBL/GenBank/DDBJ databases">
        <title>A high-quality genome assembly for Dillenia turbinata (Dilleniales).</title>
        <authorList>
            <person name="Chanderbali A."/>
        </authorList>
    </citation>
    <scope>NUCLEOTIDE SEQUENCE [LARGE SCALE GENOMIC DNA]</scope>
    <source>
        <strain evidence="1">LSX21</strain>
        <tissue evidence="1">Leaf</tissue>
    </source>
</reference>
<name>A0AAN8VEP6_9MAGN</name>
<dbReference type="AlphaFoldDB" id="A0AAN8VEP6"/>